<sequence length="167" mass="18065">MKFASVIVPFAYFSLATSLSLLGSDQAALNEGNEALKVPGENPLTYCADPSDYILSIDYADLDPNPPKAGETLTISASGTFSKDVEEGTKVLLQVKYGLITLIKQEADLCEQIGNVDLECPLKKGPMTLTKEVQIPKEVPKGKYTVMADVYTESGEKVTCLNAITYF</sequence>
<evidence type="ECO:0000256" key="8">
    <source>
        <dbReference type="SAM" id="SignalP"/>
    </source>
</evidence>
<evidence type="ECO:0000313" key="10">
    <source>
        <dbReference type="EMBL" id="KKY24104.1"/>
    </source>
</evidence>
<dbReference type="SUPFAM" id="SSF81296">
    <property type="entry name" value="E set domains"/>
    <property type="match status" value="1"/>
</dbReference>
<reference evidence="10 11" key="2">
    <citation type="submission" date="2015-05" db="EMBL/GenBank/DDBJ databases">
        <authorList>
            <person name="Morales-Cruz A."/>
            <person name="Amrine K.C."/>
            <person name="Cantu D."/>
        </authorList>
    </citation>
    <scope>NUCLEOTIDE SEQUENCE [LARGE SCALE GENOMIC DNA]</scope>
    <source>
        <strain evidence="10">UCRPC4</strain>
    </source>
</reference>
<dbReference type="OrthoDB" id="6409159at2759"/>
<dbReference type="SMART" id="SM00737">
    <property type="entry name" value="ML"/>
    <property type="match status" value="1"/>
</dbReference>
<feature type="chain" id="PRO_5002543686" description="Phosphatidylglycerol/phosphatidylinositol transfer protein" evidence="8">
    <location>
        <begin position="19"/>
        <end position="167"/>
    </location>
</feature>
<dbReference type="InterPro" id="IPR014756">
    <property type="entry name" value="Ig_E-set"/>
</dbReference>
<keyword evidence="7" id="KW-0445">Lipid transport</keyword>
<dbReference type="PANTHER" id="PTHR11306">
    <property type="entry name" value="NIEMANN PICK TYPE C2 PROTEIN NPC2-RELATED"/>
    <property type="match status" value="1"/>
</dbReference>
<name>A0A0G2EP65_PHACM</name>
<comment type="similarity">
    <text evidence="2">Belongs to the NPC2 family.</text>
</comment>
<dbReference type="GO" id="GO:0032366">
    <property type="term" value="P:intracellular sterol transport"/>
    <property type="evidence" value="ECO:0007669"/>
    <property type="project" value="InterPro"/>
</dbReference>
<dbReference type="Pfam" id="PF02221">
    <property type="entry name" value="E1_DerP2_DerF2"/>
    <property type="match status" value="1"/>
</dbReference>
<evidence type="ECO:0000259" key="9">
    <source>
        <dbReference type="SMART" id="SM00737"/>
    </source>
</evidence>
<dbReference type="PANTHER" id="PTHR11306:SF0">
    <property type="entry name" value="PHOSPHATIDYLGLYCEROL_PHOSPHATIDYLINOSITOL TRANSFER PROTEIN"/>
    <property type="match status" value="1"/>
</dbReference>
<evidence type="ECO:0000256" key="3">
    <source>
        <dbReference type="ARBA" id="ARBA00011245"/>
    </source>
</evidence>
<dbReference type="Proteomes" id="UP000053317">
    <property type="component" value="Unassembled WGS sequence"/>
</dbReference>
<evidence type="ECO:0000256" key="1">
    <source>
        <dbReference type="ARBA" id="ARBA00002053"/>
    </source>
</evidence>
<dbReference type="Gene3D" id="2.60.40.770">
    <property type="match status" value="1"/>
</dbReference>
<dbReference type="InterPro" id="IPR039670">
    <property type="entry name" value="NPC2-like"/>
</dbReference>
<proteinExistence type="inferred from homology"/>
<evidence type="ECO:0000256" key="6">
    <source>
        <dbReference type="ARBA" id="ARBA00022729"/>
    </source>
</evidence>
<keyword evidence="11" id="KW-1185">Reference proteome</keyword>
<organism evidence="10 11">
    <name type="scientific">Phaeomoniella chlamydospora</name>
    <name type="common">Phaeoacremonium chlamydosporum</name>
    <dbReference type="NCBI Taxonomy" id="158046"/>
    <lineage>
        <taxon>Eukaryota</taxon>
        <taxon>Fungi</taxon>
        <taxon>Dikarya</taxon>
        <taxon>Ascomycota</taxon>
        <taxon>Pezizomycotina</taxon>
        <taxon>Eurotiomycetes</taxon>
        <taxon>Chaetothyriomycetidae</taxon>
        <taxon>Phaeomoniellales</taxon>
        <taxon>Phaeomoniellaceae</taxon>
        <taxon>Phaeomoniella</taxon>
    </lineage>
</organism>
<protein>
    <recommendedName>
        <fullName evidence="4">Phosphatidylglycerol/phosphatidylinositol transfer protein</fullName>
    </recommendedName>
</protein>
<evidence type="ECO:0000313" key="11">
    <source>
        <dbReference type="Proteomes" id="UP000053317"/>
    </source>
</evidence>
<dbReference type="InterPro" id="IPR033917">
    <property type="entry name" value="ML_PG-PI_TP"/>
</dbReference>
<dbReference type="InterPro" id="IPR003172">
    <property type="entry name" value="ML_dom"/>
</dbReference>
<feature type="domain" description="MD-2-related lipid-recognition" evidence="9">
    <location>
        <begin position="44"/>
        <end position="165"/>
    </location>
</feature>
<feature type="signal peptide" evidence="8">
    <location>
        <begin position="1"/>
        <end position="18"/>
    </location>
</feature>
<accession>A0A0G2EP65</accession>
<dbReference type="EMBL" id="LCWF01000063">
    <property type="protein sequence ID" value="KKY24104.1"/>
    <property type="molecule type" value="Genomic_DNA"/>
</dbReference>
<evidence type="ECO:0000256" key="4">
    <source>
        <dbReference type="ARBA" id="ARBA00016056"/>
    </source>
</evidence>
<evidence type="ECO:0000256" key="7">
    <source>
        <dbReference type="ARBA" id="ARBA00023055"/>
    </source>
</evidence>
<evidence type="ECO:0000256" key="2">
    <source>
        <dbReference type="ARBA" id="ARBA00006370"/>
    </source>
</evidence>
<comment type="function">
    <text evidence="1">Catalyzes the intermembrane transfer of phosphatidylglycerol and phosphatidylinositol.</text>
</comment>
<reference evidence="10 11" key="1">
    <citation type="submission" date="2015-05" db="EMBL/GenBank/DDBJ databases">
        <title>Distinctive expansion of gene families associated with plant cell wall degradation and secondary metabolism in the genomes of grapevine trunk pathogens.</title>
        <authorList>
            <person name="Lawrence D.P."/>
            <person name="Travadon R."/>
            <person name="Rolshausen P.E."/>
            <person name="Baumgartner K."/>
        </authorList>
    </citation>
    <scope>NUCLEOTIDE SEQUENCE [LARGE SCALE GENOMIC DNA]</scope>
    <source>
        <strain evidence="10">UCRPC4</strain>
    </source>
</reference>
<comment type="subunit">
    <text evidence="3">Monomer.</text>
</comment>
<dbReference type="FunFam" id="2.60.40.770:FF:000004">
    <property type="entry name" value="Phosphatidylglycerol/phosphatidylinositol transfer protein"/>
    <property type="match status" value="1"/>
</dbReference>
<comment type="caution">
    <text evidence="10">The sequence shown here is derived from an EMBL/GenBank/DDBJ whole genome shotgun (WGS) entry which is preliminary data.</text>
</comment>
<dbReference type="AlphaFoldDB" id="A0A0G2EP65"/>
<gene>
    <name evidence="10" type="ORF">UCRPC4_g02570</name>
</gene>
<dbReference type="CDD" id="cd00917">
    <property type="entry name" value="PG-PI_TP"/>
    <property type="match status" value="1"/>
</dbReference>
<dbReference type="GO" id="GO:0032934">
    <property type="term" value="F:sterol binding"/>
    <property type="evidence" value="ECO:0007669"/>
    <property type="project" value="InterPro"/>
</dbReference>
<evidence type="ECO:0000256" key="5">
    <source>
        <dbReference type="ARBA" id="ARBA00022448"/>
    </source>
</evidence>
<keyword evidence="5" id="KW-0813">Transport</keyword>
<keyword evidence="6 8" id="KW-0732">Signal</keyword>